<evidence type="ECO:0000259" key="1">
    <source>
        <dbReference type="Pfam" id="PF13449"/>
    </source>
</evidence>
<dbReference type="AlphaFoldDB" id="A0A2U2CCG4"/>
<evidence type="ECO:0000313" key="2">
    <source>
        <dbReference type="EMBL" id="PWE29542.1"/>
    </source>
</evidence>
<dbReference type="InterPro" id="IPR027372">
    <property type="entry name" value="Phytase-like_dom"/>
</dbReference>
<sequence length="337" mass="36610">MFGSCNQMIAARSLIAALVGVALGGAVLPAGAQTSYSQRARAQTESGHTQSHPDTYYAGVVQHQPASIPAAQVVARYRIPLMSGGINDFSGIATSDGTNIYMVSDHGFIVAARLQRGYGQSIDGMQIRQVALLRGEDGRPLSGSLRDAEGLSIGRDGAFYVSFEQHNRVLRYPSLGSAAQSTGMHHDFERLRAGSGLQSVAVDPSGRIYSIPKRAARATYGFPSYMYTNGSWTGAFRIPSDGHFYPVSADFGPDGALYILEQESAGRGYRSQVRRFRVNGQAISEGQWVMRSEYNQFGNLEGLAVFRDWNGRIRLLMVSDDDLQRGPSELIDVAVNR</sequence>
<evidence type="ECO:0000313" key="3">
    <source>
        <dbReference type="Proteomes" id="UP000244940"/>
    </source>
</evidence>
<feature type="domain" description="Phytase-like" evidence="1">
    <location>
        <begin position="88"/>
        <end position="322"/>
    </location>
</feature>
<dbReference type="InterPro" id="IPR011042">
    <property type="entry name" value="6-blade_b-propeller_TolB-like"/>
</dbReference>
<accession>A0A2U2CCG4</accession>
<organism evidence="2 3">
    <name type="scientific">Pararhodobacter marinus</name>
    <dbReference type="NCBI Taxonomy" id="2184063"/>
    <lineage>
        <taxon>Bacteria</taxon>
        <taxon>Pseudomonadati</taxon>
        <taxon>Pseudomonadota</taxon>
        <taxon>Alphaproteobacteria</taxon>
        <taxon>Rhodobacterales</taxon>
        <taxon>Paracoccaceae</taxon>
        <taxon>Pararhodobacter</taxon>
    </lineage>
</organism>
<reference evidence="2 3" key="1">
    <citation type="submission" date="2018-05" db="EMBL/GenBank/DDBJ databases">
        <title>Pararhodobacter marina sp. nov., isolated from deep-sea water of the Indian Ocean.</title>
        <authorList>
            <person name="Lai Q.Sr."/>
            <person name="Liu X."/>
            <person name="Shao Z."/>
        </authorList>
    </citation>
    <scope>NUCLEOTIDE SEQUENCE [LARGE SCALE GENOMIC DNA]</scope>
    <source>
        <strain evidence="2 3">CIC4N-9</strain>
    </source>
</reference>
<gene>
    <name evidence="2" type="ORF">C4N9_07280</name>
</gene>
<dbReference type="Gene3D" id="2.120.10.30">
    <property type="entry name" value="TolB, C-terminal domain"/>
    <property type="match status" value="1"/>
</dbReference>
<dbReference type="SUPFAM" id="SSF101898">
    <property type="entry name" value="NHL repeat"/>
    <property type="match status" value="1"/>
</dbReference>
<comment type="caution">
    <text evidence="2">The sequence shown here is derived from an EMBL/GenBank/DDBJ whole genome shotgun (WGS) entry which is preliminary data.</text>
</comment>
<protein>
    <recommendedName>
        <fullName evidence="1">Phytase-like domain-containing protein</fullName>
    </recommendedName>
</protein>
<dbReference type="Pfam" id="PF13449">
    <property type="entry name" value="Phytase-like"/>
    <property type="match status" value="1"/>
</dbReference>
<dbReference type="OrthoDB" id="9798693at2"/>
<dbReference type="EMBL" id="QEYD01000004">
    <property type="protein sequence ID" value="PWE29542.1"/>
    <property type="molecule type" value="Genomic_DNA"/>
</dbReference>
<keyword evidence="3" id="KW-1185">Reference proteome</keyword>
<name>A0A2U2CCG4_9RHOB</name>
<proteinExistence type="predicted"/>
<dbReference type="Proteomes" id="UP000244940">
    <property type="component" value="Unassembled WGS sequence"/>
</dbReference>